<feature type="transmembrane region" description="Helical" evidence="10">
    <location>
        <begin position="69"/>
        <end position="86"/>
    </location>
</feature>
<dbReference type="GO" id="GO:0000155">
    <property type="term" value="F:phosphorelay sensor kinase activity"/>
    <property type="evidence" value="ECO:0007669"/>
    <property type="project" value="InterPro"/>
</dbReference>
<comment type="catalytic activity">
    <reaction evidence="1">
        <text>ATP + protein L-histidine = ADP + protein N-phospho-L-histidine.</text>
        <dbReference type="EC" id="2.7.13.3"/>
    </reaction>
</comment>
<evidence type="ECO:0000256" key="4">
    <source>
        <dbReference type="ARBA" id="ARBA00022679"/>
    </source>
</evidence>
<keyword evidence="6 12" id="KW-0418">Kinase</keyword>
<keyword evidence="4" id="KW-0808">Transferase</keyword>
<keyword evidence="10" id="KW-1133">Transmembrane helix</keyword>
<dbReference type="RefSeq" id="WP_190249013.1">
    <property type="nucleotide sequence ID" value="NZ_BMPI01000006.1"/>
</dbReference>
<dbReference type="InterPro" id="IPR050482">
    <property type="entry name" value="Sensor_HK_TwoCompSys"/>
</dbReference>
<name>A0A917WLW0_9ACTN</name>
<feature type="transmembrane region" description="Helical" evidence="10">
    <location>
        <begin position="92"/>
        <end position="111"/>
    </location>
</feature>
<dbReference type="Gene3D" id="1.20.5.1930">
    <property type="match status" value="1"/>
</dbReference>
<sequence>MKPWRWVAVGLAVLVGLCAVPLTGLAGILPAVAGVGAVVALIVPQLALPAAVLSLAVDGAYQGPPQPPGLWMPVEFTALGLLLVLVSRRGTVLQSILVGLALTLLPLRMTLHVPRNRFDGSVLLVAAAFAVAVACAGLGLYLRYGDDKRRRAEGEARREQRLGLARDLHDLVAHEVTAIVVQAQAAQLERREDADNATYSRIEEAGQRALDAMDRLVRTMRGYGLADIPGVVARFDASGPTRATLVMDPDVRIGSAAGTAGYHVVVEALTNVRRHAPDADTVTVTLDRDGRLTIVDSGSPRKETSRNLQSETSERPNKETSRSRVGGSGLAGLRERVPGLAAGPYRGGWRVTCDLSRSADVPERPPADA</sequence>
<keyword evidence="5" id="KW-0547">Nucleotide-binding</keyword>
<feature type="region of interest" description="Disordered" evidence="9">
    <location>
        <begin position="293"/>
        <end position="347"/>
    </location>
</feature>
<feature type="transmembrane region" description="Helical" evidence="10">
    <location>
        <begin position="123"/>
        <end position="142"/>
    </location>
</feature>
<dbReference type="EMBL" id="BMPI01000006">
    <property type="protein sequence ID" value="GGM15058.1"/>
    <property type="molecule type" value="Genomic_DNA"/>
</dbReference>
<evidence type="ECO:0000256" key="7">
    <source>
        <dbReference type="ARBA" id="ARBA00022840"/>
    </source>
</evidence>
<keyword evidence="7" id="KW-0067">ATP-binding</keyword>
<proteinExistence type="predicted"/>
<evidence type="ECO:0000256" key="3">
    <source>
        <dbReference type="ARBA" id="ARBA00022553"/>
    </source>
</evidence>
<reference evidence="12" key="1">
    <citation type="journal article" date="2014" name="Int. J. Syst. Evol. Microbiol.">
        <title>Complete genome sequence of Corynebacterium casei LMG S-19264T (=DSM 44701T), isolated from a smear-ripened cheese.</title>
        <authorList>
            <consortium name="US DOE Joint Genome Institute (JGI-PGF)"/>
            <person name="Walter F."/>
            <person name="Albersmeier A."/>
            <person name="Kalinowski J."/>
            <person name="Ruckert C."/>
        </authorList>
    </citation>
    <scope>NUCLEOTIDE SEQUENCE</scope>
    <source>
        <strain evidence="12">JCM 19831</strain>
    </source>
</reference>
<feature type="compositionally biased region" description="Basic and acidic residues" evidence="9">
    <location>
        <begin position="312"/>
        <end position="322"/>
    </location>
</feature>
<dbReference type="SUPFAM" id="SSF55874">
    <property type="entry name" value="ATPase domain of HSP90 chaperone/DNA topoisomerase II/histidine kinase"/>
    <property type="match status" value="1"/>
</dbReference>
<organism evidence="12 13">
    <name type="scientific">Dactylosporangium sucinum</name>
    <dbReference type="NCBI Taxonomy" id="1424081"/>
    <lineage>
        <taxon>Bacteria</taxon>
        <taxon>Bacillati</taxon>
        <taxon>Actinomycetota</taxon>
        <taxon>Actinomycetes</taxon>
        <taxon>Micromonosporales</taxon>
        <taxon>Micromonosporaceae</taxon>
        <taxon>Dactylosporangium</taxon>
    </lineage>
</organism>
<evidence type="ECO:0000256" key="9">
    <source>
        <dbReference type="SAM" id="MobiDB-lite"/>
    </source>
</evidence>
<feature type="transmembrane region" description="Helical" evidence="10">
    <location>
        <begin position="36"/>
        <end position="57"/>
    </location>
</feature>
<reference evidence="12" key="2">
    <citation type="submission" date="2020-09" db="EMBL/GenBank/DDBJ databases">
        <authorList>
            <person name="Sun Q."/>
            <person name="Ohkuma M."/>
        </authorList>
    </citation>
    <scope>NUCLEOTIDE SEQUENCE</scope>
    <source>
        <strain evidence="12">JCM 19831</strain>
    </source>
</reference>
<dbReference type="Gene3D" id="3.30.565.10">
    <property type="entry name" value="Histidine kinase-like ATPase, C-terminal domain"/>
    <property type="match status" value="1"/>
</dbReference>
<keyword evidence="13" id="KW-1185">Reference proteome</keyword>
<evidence type="ECO:0000256" key="1">
    <source>
        <dbReference type="ARBA" id="ARBA00000085"/>
    </source>
</evidence>
<keyword evidence="10" id="KW-0472">Membrane</keyword>
<dbReference type="PANTHER" id="PTHR24421:SF10">
    <property type="entry name" value="NITRATE_NITRITE SENSOR PROTEIN NARQ"/>
    <property type="match status" value="1"/>
</dbReference>
<evidence type="ECO:0000313" key="12">
    <source>
        <dbReference type="EMBL" id="GGM15058.1"/>
    </source>
</evidence>
<gene>
    <name evidence="12" type="ORF">GCM10007977_015220</name>
</gene>
<dbReference type="GO" id="GO:0016020">
    <property type="term" value="C:membrane"/>
    <property type="evidence" value="ECO:0007669"/>
    <property type="project" value="InterPro"/>
</dbReference>
<dbReference type="AlphaFoldDB" id="A0A917WLW0"/>
<dbReference type="PANTHER" id="PTHR24421">
    <property type="entry name" value="NITRATE/NITRITE SENSOR PROTEIN NARX-RELATED"/>
    <property type="match status" value="1"/>
</dbReference>
<accession>A0A917WLW0</accession>
<dbReference type="GO" id="GO:0005524">
    <property type="term" value="F:ATP binding"/>
    <property type="evidence" value="ECO:0007669"/>
    <property type="project" value="UniProtKB-KW"/>
</dbReference>
<dbReference type="InterPro" id="IPR036890">
    <property type="entry name" value="HATPase_C_sf"/>
</dbReference>
<evidence type="ECO:0000256" key="5">
    <source>
        <dbReference type="ARBA" id="ARBA00022741"/>
    </source>
</evidence>
<keyword evidence="10" id="KW-0812">Transmembrane</keyword>
<evidence type="ECO:0000256" key="2">
    <source>
        <dbReference type="ARBA" id="ARBA00012438"/>
    </source>
</evidence>
<evidence type="ECO:0000259" key="11">
    <source>
        <dbReference type="Pfam" id="PF07730"/>
    </source>
</evidence>
<evidence type="ECO:0000256" key="10">
    <source>
        <dbReference type="SAM" id="Phobius"/>
    </source>
</evidence>
<keyword evidence="8" id="KW-0902">Two-component regulatory system</keyword>
<evidence type="ECO:0000256" key="8">
    <source>
        <dbReference type="ARBA" id="ARBA00023012"/>
    </source>
</evidence>
<protein>
    <recommendedName>
        <fullName evidence="2">histidine kinase</fullName>
        <ecNumber evidence="2">2.7.13.3</ecNumber>
    </recommendedName>
</protein>
<dbReference type="GO" id="GO:0046983">
    <property type="term" value="F:protein dimerization activity"/>
    <property type="evidence" value="ECO:0007669"/>
    <property type="project" value="InterPro"/>
</dbReference>
<dbReference type="Proteomes" id="UP000642070">
    <property type="component" value="Unassembled WGS sequence"/>
</dbReference>
<dbReference type="EC" id="2.7.13.3" evidence="2"/>
<evidence type="ECO:0000256" key="6">
    <source>
        <dbReference type="ARBA" id="ARBA00022777"/>
    </source>
</evidence>
<dbReference type="InterPro" id="IPR011712">
    <property type="entry name" value="Sig_transdc_His_kin_sub3_dim/P"/>
</dbReference>
<dbReference type="Pfam" id="PF07730">
    <property type="entry name" value="HisKA_3"/>
    <property type="match status" value="1"/>
</dbReference>
<evidence type="ECO:0000313" key="13">
    <source>
        <dbReference type="Proteomes" id="UP000642070"/>
    </source>
</evidence>
<feature type="domain" description="Signal transduction histidine kinase subgroup 3 dimerisation and phosphoacceptor" evidence="11">
    <location>
        <begin position="161"/>
        <end position="221"/>
    </location>
</feature>
<keyword evidence="3" id="KW-0597">Phosphoprotein</keyword>
<comment type="caution">
    <text evidence="12">The sequence shown here is derived from an EMBL/GenBank/DDBJ whole genome shotgun (WGS) entry which is preliminary data.</text>
</comment>